<feature type="compositionally biased region" description="Polar residues" evidence="1">
    <location>
        <begin position="81"/>
        <end position="92"/>
    </location>
</feature>
<organism evidence="2 3">
    <name type="scientific">Naegleria lovaniensis</name>
    <name type="common">Amoeba</name>
    <dbReference type="NCBI Taxonomy" id="51637"/>
    <lineage>
        <taxon>Eukaryota</taxon>
        <taxon>Discoba</taxon>
        <taxon>Heterolobosea</taxon>
        <taxon>Tetramitia</taxon>
        <taxon>Eutetramitia</taxon>
        <taxon>Vahlkampfiidae</taxon>
        <taxon>Naegleria</taxon>
    </lineage>
</organism>
<feature type="compositionally biased region" description="Low complexity" evidence="1">
    <location>
        <begin position="717"/>
        <end position="752"/>
    </location>
</feature>
<protein>
    <submittedName>
        <fullName evidence="2">Uncharacterized protein</fullName>
    </submittedName>
</protein>
<dbReference type="GeneID" id="68106123"/>
<feature type="region of interest" description="Disordered" evidence="1">
    <location>
        <begin position="254"/>
        <end position="295"/>
    </location>
</feature>
<feature type="compositionally biased region" description="Low complexity" evidence="1">
    <location>
        <begin position="278"/>
        <end position="295"/>
    </location>
</feature>
<feature type="compositionally biased region" description="Low complexity" evidence="1">
    <location>
        <begin position="367"/>
        <end position="383"/>
    </location>
</feature>
<reference evidence="2 3" key="1">
    <citation type="journal article" date="2018" name="BMC Genomics">
        <title>The genome of Naegleria lovaniensis, the basis for a comparative approach to unravel pathogenicity factors of the human pathogenic amoeba N. fowleri.</title>
        <authorList>
            <person name="Liechti N."/>
            <person name="Schurch N."/>
            <person name="Bruggmann R."/>
            <person name="Wittwer M."/>
        </authorList>
    </citation>
    <scope>NUCLEOTIDE SEQUENCE [LARGE SCALE GENOMIC DNA]</scope>
    <source>
        <strain evidence="2 3">ATCC 30569</strain>
    </source>
</reference>
<accession>A0AA88G628</accession>
<feature type="compositionally biased region" description="Low complexity" evidence="1">
    <location>
        <begin position="793"/>
        <end position="805"/>
    </location>
</feature>
<sequence>MQTPSSPELRLHTLRNNNNGCAPSPTILIGEDNSSDDDEIQSFDPEEKSSDDVEELITSRQYDSTKHQDPPSPILGIANRNYYSNDTKALNDSSTKTSSTTKARTNNLSPPILLSEQDHLQTLTNNNIYNTNLTQNKWSKLMTPFDLQLTQQFDMKRSFISSKHANLHDNNRKKQVVLKNQSSSIDTKNEENEFFSDSPSKYLEQIQFSQIPASLMIPSSSNSSSGSDNKTTDRLSASPLFSLETMIVNANSKKTNSSTHDMNNSHDDTFQTPSSRYNTTLSTHSSSSSAMNSTCMNNDPLNTSLLGDDLLLDDIHEQQVCQVKEQQSNSYCGSTTEKHSPSIMNPLNVLLLKPSKATTTKKKKSSPHASTTSASSTHTAAPKQVVKIRNNADRKAFERSKNKFESWLKSSPDKIVALESTASTIEEEEKCVNETMSSGGSTSSSNSNNNSSSSIQVVAPKCTAQEIHEPIHLIPKDSTLITTTTTNNEKVNTHSEPNSPTNKKRKTIPSSATLKLKRKKCTIAIQNDQNGHPSSNMLCTSITDTPILESHQTNTTNITIPSTTRTTTPKISTTTHTTPLYDLYFTSADGLCFLLGEECKHCHQWLEKQHIESNINEHSGYMTCIHCNSIRNKFKPSLTIKQVVDGGDPSTSTTTLRIVSYIPKNKLLELLSNIQQVNSEKLYENHEELFWNALYHYGSIKECLEDHTCVNHSICSSSNSNSTSSNINSNTSNDNNTNNNNNNNNNTSHTCSGVSNNQKSHKSSGSSSTTKEKRKKETSKKKEITQTRKSTKKQLSQKSLFDFMK</sequence>
<name>A0AA88G628_NAELO</name>
<gene>
    <name evidence="2" type="ORF">C9374_013670</name>
</gene>
<feature type="region of interest" description="Disordered" evidence="1">
    <location>
        <begin position="357"/>
        <end position="387"/>
    </location>
</feature>
<evidence type="ECO:0000313" key="3">
    <source>
        <dbReference type="Proteomes" id="UP000816034"/>
    </source>
</evidence>
<keyword evidence="3" id="KW-1185">Reference proteome</keyword>
<feature type="region of interest" description="Disordered" evidence="1">
    <location>
        <begin position="426"/>
        <end position="457"/>
    </location>
</feature>
<dbReference type="EMBL" id="PYSW02000071">
    <property type="protein sequence ID" value="KAG2372662.1"/>
    <property type="molecule type" value="Genomic_DNA"/>
</dbReference>
<feature type="region of interest" description="Disordered" evidence="1">
    <location>
        <begin position="486"/>
        <end position="510"/>
    </location>
</feature>
<feature type="region of interest" description="Disordered" evidence="1">
    <location>
        <begin position="717"/>
        <end position="805"/>
    </location>
</feature>
<dbReference type="Proteomes" id="UP000816034">
    <property type="component" value="Unassembled WGS sequence"/>
</dbReference>
<feature type="compositionally biased region" description="Low complexity" evidence="1">
    <location>
        <begin position="437"/>
        <end position="454"/>
    </location>
</feature>
<dbReference type="RefSeq" id="XP_044541837.1">
    <property type="nucleotide sequence ID" value="XM_044689572.1"/>
</dbReference>
<dbReference type="AlphaFoldDB" id="A0AA88G628"/>
<evidence type="ECO:0000256" key="1">
    <source>
        <dbReference type="SAM" id="MobiDB-lite"/>
    </source>
</evidence>
<proteinExistence type="predicted"/>
<comment type="caution">
    <text evidence="2">The sequence shown here is derived from an EMBL/GenBank/DDBJ whole genome shotgun (WGS) entry which is preliminary data.</text>
</comment>
<evidence type="ECO:0000313" key="2">
    <source>
        <dbReference type="EMBL" id="KAG2372662.1"/>
    </source>
</evidence>
<feature type="region of interest" description="Disordered" evidence="1">
    <location>
        <begin position="1"/>
        <end position="108"/>
    </location>
</feature>
<feature type="compositionally biased region" description="Low complexity" evidence="1">
    <location>
        <begin position="93"/>
        <end position="102"/>
    </location>
</feature>